<dbReference type="RefSeq" id="WP_055004871.1">
    <property type="nucleotide sequence ID" value="NZ_CP092923.1"/>
</dbReference>
<comment type="caution">
    <text evidence="1">The sequence shown here is derived from an EMBL/GenBank/DDBJ whole genome shotgun (WGS) entry which is preliminary data.</text>
</comment>
<dbReference type="GeneID" id="96221620"/>
<gene>
    <name evidence="1" type="ORF">ALO44_00778</name>
    <name evidence="2" type="ORF">RA271_27025</name>
</gene>
<accession>A0A0Q0BIK5</accession>
<sequence length="651" mass="72394">MRDLRFQQPREIARINERRVAADQSLMGLTSIERNSINELLAAWWADVLVQDAPTQEWEAAQVEQLRGECLALPVACQAVGLAVCDTLTFASTNKTQAVGERLIGESAAAAVRNSTSAIALDRIVGFLSECWSAVEVMIERLLEDPAWPAQVELLTPTTAELSGLLGHRSKRTPADNILLAEEKNSRELGVLTFFWERQRETVFLNEPTLVRLTLLAARDWRSLAHQAEALPLRQLRSHLWGGLHLTEDRDAILALLRAAPPVFAADEWTGCTGALAALVAAIAHVELLHEQLAQVYVVSPDVDAKLEIFVSNEVPEWFTQVVEAALTRSDGRLLLQFLGSSLIREALRPPHAGRPRWSSTLQALSAIRQVLTPNPTIAKLRLIARMVEAPSKPAEVDHATYLVTAAALGARPTDIIAWYRELLMRSDNDLCQQTKNRRRGLSYEALSDQLGQVAASFDEWRTLWKALFVTDREHARYFPFAPNALYPSIHLLRTGMELLRKNPSHADAQNFFDELVGYNRCLLSNVTRNTSPIGDELVGYGVDVAPSVFGSDWPQRLRIDPRLLTSAKSRLYFATLLLGGGATFGDATDALKAAGHHLMEAVDEIRKTKRFDYDAHRLCEIIEDAASEHRRIGKGARLDLPLPNLTPTPR</sequence>
<organism evidence="1 3">
    <name type="scientific">Pseudomonas syringae pv. tagetis</name>
    <dbReference type="NCBI Taxonomy" id="129140"/>
    <lineage>
        <taxon>Bacteria</taxon>
        <taxon>Pseudomonadati</taxon>
        <taxon>Pseudomonadota</taxon>
        <taxon>Gammaproteobacteria</taxon>
        <taxon>Pseudomonadales</taxon>
        <taxon>Pseudomonadaceae</taxon>
        <taxon>Pseudomonas</taxon>
    </lineage>
</organism>
<dbReference type="EMBL" id="LJRM01000017">
    <property type="protein sequence ID" value="KPY89806.1"/>
    <property type="molecule type" value="Genomic_DNA"/>
</dbReference>
<reference evidence="2 4" key="2">
    <citation type="submission" date="2023-08" db="EMBL/GenBank/DDBJ databases">
        <title>Genomic and mutational analysis of Pseudomonas syringae pv. tagetis EB037 pathogenicity on sunflower.</title>
        <authorList>
            <person name="Maul J.E."/>
        </authorList>
    </citation>
    <scope>NUCLEOTIDE SEQUENCE [LARGE SCALE GENOMIC DNA]</scope>
    <source>
        <strain evidence="2 4">EB037_T1</strain>
    </source>
</reference>
<dbReference type="PATRIC" id="fig|129140.3.peg.1049"/>
<proteinExistence type="predicted"/>
<dbReference type="Proteomes" id="UP000050474">
    <property type="component" value="Unassembled WGS sequence"/>
</dbReference>
<evidence type="ECO:0000313" key="2">
    <source>
        <dbReference type="EMBL" id="MFH7518802.1"/>
    </source>
</evidence>
<reference evidence="1 3" key="1">
    <citation type="submission" date="2015-09" db="EMBL/GenBank/DDBJ databases">
        <title>Genome announcement of multiple Pseudomonas syringae strains.</title>
        <authorList>
            <person name="Thakur S."/>
            <person name="Wang P.W."/>
            <person name="Gong Y."/>
            <person name="Weir B.S."/>
            <person name="Guttman D.S."/>
        </authorList>
    </citation>
    <scope>NUCLEOTIDE SEQUENCE [LARGE SCALE GENOMIC DNA]</scope>
    <source>
        <strain evidence="1 3">ICMP4091</strain>
    </source>
</reference>
<keyword evidence="4" id="KW-1185">Reference proteome</keyword>
<evidence type="ECO:0000313" key="4">
    <source>
        <dbReference type="Proteomes" id="UP001610657"/>
    </source>
</evidence>
<dbReference type="EMBL" id="JAVCQK010000036">
    <property type="protein sequence ID" value="MFH7518802.1"/>
    <property type="molecule type" value="Genomic_DNA"/>
</dbReference>
<evidence type="ECO:0000313" key="3">
    <source>
        <dbReference type="Proteomes" id="UP000050474"/>
    </source>
</evidence>
<name>A0A0Q0BIK5_9PSED</name>
<dbReference type="Proteomes" id="UP001610657">
    <property type="component" value="Unassembled WGS sequence"/>
</dbReference>
<evidence type="ECO:0000313" key="1">
    <source>
        <dbReference type="EMBL" id="KPY89806.1"/>
    </source>
</evidence>
<protein>
    <submittedName>
        <fullName evidence="1">Uncharacterized protein</fullName>
    </submittedName>
</protein>
<dbReference type="AlphaFoldDB" id="A0A0Q0BIK5"/>